<dbReference type="Pfam" id="PF04966">
    <property type="entry name" value="OprB"/>
    <property type="match status" value="1"/>
</dbReference>
<dbReference type="InterPro" id="IPR038673">
    <property type="entry name" value="OprB_sf"/>
</dbReference>
<reference evidence="3 4" key="1">
    <citation type="submission" date="2018-08" db="EMBL/GenBank/DDBJ databases">
        <title>Genomic Encyclopedia of Type Strains, Phase IV (KMG-IV): sequencing the most valuable type-strain genomes for metagenomic binning, comparative biology and taxonomic classification.</title>
        <authorList>
            <person name="Goeker M."/>
        </authorList>
    </citation>
    <scope>NUCLEOTIDE SEQUENCE [LARGE SCALE GENOMIC DNA]</scope>
    <source>
        <strain evidence="3 4">BW863</strain>
    </source>
</reference>
<dbReference type="PANTHER" id="PTHR37944">
    <property type="entry name" value="PORIN B"/>
    <property type="match status" value="1"/>
</dbReference>
<comment type="similarity">
    <text evidence="1 2">Belongs to the OprB family.</text>
</comment>
<dbReference type="Gene3D" id="2.40.160.180">
    <property type="entry name" value="Carbohydrate-selective porin OprB"/>
    <property type="match status" value="1"/>
</dbReference>
<dbReference type="Proteomes" id="UP000256900">
    <property type="component" value="Unassembled WGS sequence"/>
</dbReference>
<gene>
    <name evidence="3" type="ORF">DES32_0941</name>
</gene>
<protein>
    <submittedName>
        <fullName evidence="3">OprB family porin</fullName>
    </submittedName>
</protein>
<organism evidence="3 4">
    <name type="scientific">Methylovirgula ligni</name>
    <dbReference type="NCBI Taxonomy" id="569860"/>
    <lineage>
        <taxon>Bacteria</taxon>
        <taxon>Pseudomonadati</taxon>
        <taxon>Pseudomonadota</taxon>
        <taxon>Alphaproteobacteria</taxon>
        <taxon>Hyphomicrobiales</taxon>
        <taxon>Beijerinckiaceae</taxon>
        <taxon>Methylovirgula</taxon>
    </lineage>
</organism>
<comment type="caution">
    <text evidence="3">The sequence shown here is derived from an EMBL/GenBank/DDBJ whole genome shotgun (WGS) entry which is preliminary data.</text>
</comment>
<dbReference type="GO" id="GO:0016020">
    <property type="term" value="C:membrane"/>
    <property type="evidence" value="ECO:0007669"/>
    <property type="project" value="InterPro"/>
</dbReference>
<dbReference type="GO" id="GO:0008643">
    <property type="term" value="P:carbohydrate transport"/>
    <property type="evidence" value="ECO:0007669"/>
    <property type="project" value="InterPro"/>
</dbReference>
<dbReference type="AlphaFoldDB" id="A0A3D9YXF6"/>
<keyword evidence="4" id="KW-1185">Reference proteome</keyword>
<name>A0A3D9YXF6_9HYPH</name>
<evidence type="ECO:0000313" key="3">
    <source>
        <dbReference type="EMBL" id="REF87321.1"/>
    </source>
</evidence>
<dbReference type="GO" id="GO:0015288">
    <property type="term" value="F:porin activity"/>
    <property type="evidence" value="ECO:0007669"/>
    <property type="project" value="InterPro"/>
</dbReference>
<evidence type="ECO:0000256" key="2">
    <source>
        <dbReference type="RuleBase" id="RU363072"/>
    </source>
</evidence>
<evidence type="ECO:0000256" key="1">
    <source>
        <dbReference type="ARBA" id="ARBA00008769"/>
    </source>
</evidence>
<accession>A0A3D9YXF6</accession>
<evidence type="ECO:0000313" key="4">
    <source>
        <dbReference type="Proteomes" id="UP000256900"/>
    </source>
</evidence>
<dbReference type="EMBL" id="QUMO01000002">
    <property type="protein sequence ID" value="REF87321.1"/>
    <property type="molecule type" value="Genomic_DNA"/>
</dbReference>
<dbReference type="RefSeq" id="WP_115835542.1">
    <property type="nucleotide sequence ID" value="NZ_CP025086.1"/>
</dbReference>
<dbReference type="InterPro" id="IPR007049">
    <property type="entry name" value="Carb-sel_porin_OprB"/>
</dbReference>
<sequence>MARAKNRMPTDGNHGRLSRRIHALETGTALTLCLVASALNDSAWAADASTLTAPAPTFTLSDLFAPSRTTLLGDAGGIRPALAKYGITFTLFEESEVFGNVTGGYKRGADYDGVTTPTVMLDTSKAFGWDGGTFEVSGFQIHGSNLSAKNLGVMQLVSGLEAEDSTRLWELWYQQTLGKSGWDIKIGQQSLDQEWITSATSLLFLNTSMGWPLVPSEDMYAGGPAYPLSALGIRARGQIVPNLTALIGVFNDNPPGGPFNDDSQLRGPEANGVRFNLNTGALIMGELQYALNPAPTDPKVKATGLPGTYKIGFWYDTGSLPDQRFGTDGLSLANPASNGVAVLHQGNYSFYGIADQVIWQPDLSAPRALSAFIRVMGTPESDRNLITFSANGGFALKAPFQGRDGDIVGLGFGYGLISGNTRAFDADAATFAAPGTLSPIRTSEAFLEAFYTINLATWWQITPDFQYIFNPGGGIVNPEIPSQLVHDEAVFGVRTTIAF</sequence>
<dbReference type="InterPro" id="IPR052932">
    <property type="entry name" value="OprB_Porin"/>
</dbReference>
<dbReference type="OrthoDB" id="177316at2"/>
<proteinExistence type="inferred from homology"/>
<dbReference type="PANTHER" id="PTHR37944:SF1">
    <property type="entry name" value="PORIN B"/>
    <property type="match status" value="1"/>
</dbReference>